<dbReference type="InterPro" id="IPR002772">
    <property type="entry name" value="Glyco_hydro_3_C"/>
</dbReference>
<gene>
    <name evidence="14" type="ORF">LY79DRAFT_519424</name>
</gene>
<evidence type="ECO:0000313" key="15">
    <source>
        <dbReference type="Proteomes" id="UP001230504"/>
    </source>
</evidence>
<accession>A0AAD8PUU2</accession>
<keyword evidence="5 14" id="KW-0378">Hydrolase</keyword>
<dbReference type="InterPro" id="IPR013783">
    <property type="entry name" value="Ig-like_fold"/>
</dbReference>
<dbReference type="InterPro" id="IPR017853">
    <property type="entry name" value="GH"/>
</dbReference>
<feature type="signal peptide" evidence="12">
    <location>
        <begin position="1"/>
        <end position="17"/>
    </location>
</feature>
<keyword evidence="3" id="KW-0858">Xylan degradation</keyword>
<evidence type="ECO:0000256" key="10">
    <source>
        <dbReference type="ARBA" id="ARBA00024574"/>
    </source>
</evidence>
<dbReference type="Gene3D" id="3.20.20.300">
    <property type="entry name" value="Glycoside hydrolase, family 3, N-terminal domain"/>
    <property type="match status" value="1"/>
</dbReference>
<reference evidence="14" key="1">
    <citation type="submission" date="2021-06" db="EMBL/GenBank/DDBJ databases">
        <title>Comparative genomics, transcriptomics and evolutionary studies reveal genomic signatures of adaptation to plant cell wall in hemibiotrophic fungi.</title>
        <authorList>
            <consortium name="DOE Joint Genome Institute"/>
            <person name="Baroncelli R."/>
            <person name="Diaz J.F."/>
            <person name="Benocci T."/>
            <person name="Peng M."/>
            <person name="Battaglia E."/>
            <person name="Haridas S."/>
            <person name="Andreopoulos W."/>
            <person name="Labutti K."/>
            <person name="Pangilinan J."/>
            <person name="Floch G.L."/>
            <person name="Makela M.R."/>
            <person name="Henrissat B."/>
            <person name="Grigoriev I.V."/>
            <person name="Crouch J.A."/>
            <person name="De Vries R.P."/>
            <person name="Sukno S.A."/>
            <person name="Thon M.R."/>
        </authorList>
    </citation>
    <scope>NUCLEOTIDE SEQUENCE</scope>
    <source>
        <strain evidence="14">CBS 125086</strain>
    </source>
</reference>
<keyword evidence="4 12" id="KW-0732">Signal</keyword>
<dbReference type="SUPFAM" id="SSF51445">
    <property type="entry name" value="(Trans)glycosidases"/>
    <property type="match status" value="1"/>
</dbReference>
<dbReference type="InterPro" id="IPR036962">
    <property type="entry name" value="Glyco_hydro_3_N_sf"/>
</dbReference>
<dbReference type="PANTHER" id="PTHR42721">
    <property type="entry name" value="SUGAR HYDROLASE-RELATED"/>
    <property type="match status" value="1"/>
</dbReference>
<dbReference type="Gene3D" id="3.40.50.1700">
    <property type="entry name" value="Glycoside hydrolase family 3 C-terminal domain"/>
    <property type="match status" value="1"/>
</dbReference>
<sequence>MKSTWLIVLGAVTSVVTQEEDPESRRQSYPNCVNGTLSGNKVCDRTLSPSERAAALVKALTVEEKLQNLVSKAQGAPRIGLPAYNWWSEALHGVAYAPGTYFPEGDVEFNSSTSYPMPLLMAAAFDDELIEQIGAAIGIEARAWGNAGWAGLDYWTPNVNPFKDPRWGRGSETPGEDVLRVKRYAEYITRGLDGPVPGEQRRVISTCKHYAGNDFEDWNGTSRHDFDAKITAQDLAEYYLMPFQQCARDSKVGSIMCAYNAVNGVPSCANTYLLQTILREHWNWTEHNNYVTSDCEAVLDVSANHKYAPTNAAGTALCFEAGTDTSCEYSGSSDIPGAWSQGLLKEETVDRALLRLYEGLVRAGYFDGHNAVYAALGWKDVNSAEAQNLALQAAVEGIVLLKNNNGTLPLDLKPSHKVAMIGFWADAPDKLQGGYSGRAAHLHTPAYAARQLGLDIALASGPVLQKNNASDNWTAAALEAAEGADYILYFGGLDTSAAGETLDRTNLEWPEAQLTLIKKLSTLGKPLVVNLLGDQLDDTPLLQLDEVSSILWANWPGQDGGVAIMQLITGEKSPAGRLPVTQYPSSYTDLIPMTDMNLRPTSQYPGRTYRWYDKPIKRFGFGLHYTTFKAEVGGAFPKTLRIADLVGGCGNEHPDTCPAPALPVSITNTGDRASDYVALAYLSGKYGPRPYPIKTLSAYKRLRDVAPGETATADLAWTLGDIARHDEEGNTVLYPGEYTITIDEPTLATATFTLEGEEAVLDKWPALPS</sequence>
<dbReference type="GeneID" id="85439379"/>
<dbReference type="AlphaFoldDB" id="A0AAD8PUU2"/>
<evidence type="ECO:0000256" key="3">
    <source>
        <dbReference type="ARBA" id="ARBA00022651"/>
    </source>
</evidence>
<evidence type="ECO:0000313" key="14">
    <source>
        <dbReference type="EMBL" id="KAK1585026.1"/>
    </source>
</evidence>
<evidence type="ECO:0000256" key="11">
    <source>
        <dbReference type="ARBA" id="ARBA00026107"/>
    </source>
</evidence>
<evidence type="ECO:0000256" key="4">
    <source>
        <dbReference type="ARBA" id="ARBA00022729"/>
    </source>
</evidence>
<dbReference type="InterPro" id="IPR026891">
    <property type="entry name" value="Fn3-like"/>
</dbReference>
<dbReference type="Pfam" id="PF14310">
    <property type="entry name" value="Fn3-like"/>
    <property type="match status" value="1"/>
</dbReference>
<comment type="similarity">
    <text evidence="2">Belongs to the glycosyl hydrolase 3 family.</text>
</comment>
<evidence type="ECO:0000256" key="5">
    <source>
        <dbReference type="ARBA" id="ARBA00022801"/>
    </source>
</evidence>
<keyword evidence="7" id="KW-0119">Carbohydrate metabolism</keyword>
<keyword evidence="6" id="KW-0325">Glycoprotein</keyword>
<dbReference type="RefSeq" id="XP_060412079.1">
    <property type="nucleotide sequence ID" value="XM_060555139.1"/>
</dbReference>
<dbReference type="SMART" id="SM01217">
    <property type="entry name" value="Fn3_like"/>
    <property type="match status" value="1"/>
</dbReference>
<keyword evidence="15" id="KW-1185">Reference proteome</keyword>
<dbReference type="Proteomes" id="UP001230504">
    <property type="component" value="Unassembled WGS sequence"/>
</dbReference>
<evidence type="ECO:0000256" key="6">
    <source>
        <dbReference type="ARBA" id="ARBA00023180"/>
    </source>
</evidence>
<evidence type="ECO:0000256" key="1">
    <source>
        <dbReference type="ARBA" id="ARBA00004851"/>
    </source>
</evidence>
<dbReference type="GO" id="GO:0046556">
    <property type="term" value="F:alpha-L-arabinofuranosidase activity"/>
    <property type="evidence" value="ECO:0007669"/>
    <property type="project" value="TreeGrafter"/>
</dbReference>
<dbReference type="Pfam" id="PF01915">
    <property type="entry name" value="Glyco_hydro_3_C"/>
    <property type="match status" value="1"/>
</dbReference>
<dbReference type="InterPro" id="IPR044993">
    <property type="entry name" value="BXL"/>
</dbReference>
<feature type="chain" id="PRO_5042044277" description="xylan 1,4-beta-xylosidase" evidence="12">
    <location>
        <begin position="18"/>
        <end position="769"/>
    </location>
</feature>
<dbReference type="SUPFAM" id="SSF52279">
    <property type="entry name" value="Beta-D-glucan exohydrolase, C-terminal domain"/>
    <property type="match status" value="1"/>
</dbReference>
<evidence type="ECO:0000259" key="13">
    <source>
        <dbReference type="SMART" id="SM01217"/>
    </source>
</evidence>
<protein>
    <recommendedName>
        <fullName evidence="11">xylan 1,4-beta-xylosidase</fullName>
        <ecNumber evidence="11">3.2.1.37</ecNumber>
    </recommendedName>
</protein>
<organism evidence="14 15">
    <name type="scientific">Colletotrichum navitas</name>
    <dbReference type="NCBI Taxonomy" id="681940"/>
    <lineage>
        <taxon>Eukaryota</taxon>
        <taxon>Fungi</taxon>
        <taxon>Dikarya</taxon>
        <taxon>Ascomycota</taxon>
        <taxon>Pezizomycotina</taxon>
        <taxon>Sordariomycetes</taxon>
        <taxon>Hypocreomycetidae</taxon>
        <taxon>Glomerellales</taxon>
        <taxon>Glomerellaceae</taxon>
        <taxon>Colletotrichum</taxon>
        <taxon>Colletotrichum graminicola species complex</taxon>
    </lineage>
</organism>
<feature type="domain" description="Fibronectin type III-like" evidence="13">
    <location>
        <begin position="676"/>
        <end position="746"/>
    </location>
</feature>
<dbReference type="GO" id="GO:0009044">
    <property type="term" value="F:xylan 1,4-beta-xylosidase activity"/>
    <property type="evidence" value="ECO:0007669"/>
    <property type="project" value="UniProtKB-EC"/>
</dbReference>
<comment type="pathway">
    <text evidence="1">Glycan degradation; xylan degradation.</text>
</comment>
<dbReference type="PANTHER" id="PTHR42721:SF3">
    <property type="entry name" value="BETA-D-XYLOSIDASE 5-RELATED"/>
    <property type="match status" value="1"/>
</dbReference>
<dbReference type="GO" id="GO:0045493">
    <property type="term" value="P:xylan catabolic process"/>
    <property type="evidence" value="ECO:0007669"/>
    <property type="project" value="UniProtKB-KW"/>
</dbReference>
<dbReference type="InterPro" id="IPR001764">
    <property type="entry name" value="Glyco_hydro_3_N"/>
</dbReference>
<dbReference type="InterPro" id="IPR036881">
    <property type="entry name" value="Glyco_hydro_3_C_sf"/>
</dbReference>
<dbReference type="Gene3D" id="2.60.40.10">
    <property type="entry name" value="Immunoglobulins"/>
    <property type="match status" value="1"/>
</dbReference>
<evidence type="ECO:0000256" key="8">
    <source>
        <dbReference type="ARBA" id="ARBA00023295"/>
    </source>
</evidence>
<proteinExistence type="inferred from homology"/>
<dbReference type="EMBL" id="JAHLJV010000048">
    <property type="protein sequence ID" value="KAK1585026.1"/>
    <property type="molecule type" value="Genomic_DNA"/>
</dbReference>
<dbReference type="FunFam" id="3.20.20.300:FF:000013">
    <property type="entry name" value="Probable exo-1,4-beta-xylosidase xlnD"/>
    <property type="match status" value="1"/>
</dbReference>
<evidence type="ECO:0000256" key="12">
    <source>
        <dbReference type="SAM" id="SignalP"/>
    </source>
</evidence>
<evidence type="ECO:0000256" key="9">
    <source>
        <dbReference type="ARBA" id="ARBA00023326"/>
    </source>
</evidence>
<comment type="catalytic activity">
    <reaction evidence="10">
        <text>Hydrolysis of (1-&gt;4)-beta-D-xylans, to remove successive D-xylose residues from the non-reducing termini.</text>
        <dbReference type="EC" id="3.2.1.37"/>
    </reaction>
</comment>
<keyword evidence="8" id="KW-0326">Glycosidase</keyword>
<dbReference type="GO" id="GO:0031222">
    <property type="term" value="P:arabinan catabolic process"/>
    <property type="evidence" value="ECO:0007669"/>
    <property type="project" value="TreeGrafter"/>
</dbReference>
<dbReference type="Pfam" id="PF00933">
    <property type="entry name" value="Glyco_hydro_3"/>
    <property type="match status" value="1"/>
</dbReference>
<comment type="caution">
    <text evidence="14">The sequence shown here is derived from an EMBL/GenBank/DDBJ whole genome shotgun (WGS) entry which is preliminary data.</text>
</comment>
<dbReference type="EC" id="3.2.1.37" evidence="11"/>
<name>A0AAD8PUU2_9PEZI</name>
<evidence type="ECO:0000256" key="7">
    <source>
        <dbReference type="ARBA" id="ARBA00023277"/>
    </source>
</evidence>
<keyword evidence="9" id="KW-0624">Polysaccharide degradation</keyword>
<evidence type="ECO:0000256" key="2">
    <source>
        <dbReference type="ARBA" id="ARBA00005336"/>
    </source>
</evidence>